<dbReference type="SMART" id="SM00382">
    <property type="entry name" value="AAA"/>
    <property type="match status" value="1"/>
</dbReference>
<dbReference type="Pfam" id="PF00158">
    <property type="entry name" value="Sigma54_activat"/>
    <property type="match status" value="1"/>
</dbReference>
<dbReference type="InterPro" id="IPR027417">
    <property type="entry name" value="P-loop_NTPase"/>
</dbReference>
<evidence type="ECO:0000256" key="1">
    <source>
        <dbReference type="ARBA" id="ARBA00022679"/>
    </source>
</evidence>
<dbReference type="SUPFAM" id="SSF52540">
    <property type="entry name" value="P-loop containing nucleoside triphosphate hydrolases"/>
    <property type="match status" value="1"/>
</dbReference>
<evidence type="ECO:0000256" key="2">
    <source>
        <dbReference type="ARBA" id="ARBA00022741"/>
    </source>
</evidence>
<dbReference type="SUPFAM" id="SSF63520">
    <property type="entry name" value="PTS-regulatory domain, PRD"/>
    <property type="match status" value="1"/>
</dbReference>
<dbReference type="CDD" id="cd00009">
    <property type="entry name" value="AAA"/>
    <property type="match status" value="1"/>
</dbReference>
<dbReference type="InterPro" id="IPR025662">
    <property type="entry name" value="Sigma_54_int_dom_ATP-bd_1"/>
</dbReference>
<gene>
    <name evidence="8" type="ORF">CLV97_12329</name>
</gene>
<dbReference type="PANTHER" id="PTHR32071">
    <property type="entry name" value="TRANSCRIPTIONAL REGULATORY PROTEIN"/>
    <property type="match status" value="1"/>
</dbReference>
<evidence type="ECO:0000259" key="5">
    <source>
        <dbReference type="PROSITE" id="PS50045"/>
    </source>
</evidence>
<dbReference type="InterPro" id="IPR036634">
    <property type="entry name" value="PRD_sf"/>
</dbReference>
<dbReference type="GO" id="GO:0016740">
    <property type="term" value="F:transferase activity"/>
    <property type="evidence" value="ECO:0007669"/>
    <property type="project" value="UniProtKB-KW"/>
</dbReference>
<dbReference type="InterPro" id="IPR036388">
    <property type="entry name" value="WH-like_DNA-bd_sf"/>
</dbReference>
<dbReference type="GO" id="GO:0003677">
    <property type="term" value="F:DNA binding"/>
    <property type="evidence" value="ECO:0007669"/>
    <property type="project" value="UniProtKB-KW"/>
</dbReference>
<dbReference type="InterPro" id="IPR036662">
    <property type="entry name" value="PTS_EIIA_man-typ_sf"/>
</dbReference>
<organism evidence="8 9">
    <name type="scientific">Planifilum fimeticola</name>
    <dbReference type="NCBI Taxonomy" id="201975"/>
    <lineage>
        <taxon>Bacteria</taxon>
        <taxon>Bacillati</taxon>
        <taxon>Bacillota</taxon>
        <taxon>Bacilli</taxon>
        <taxon>Bacillales</taxon>
        <taxon>Thermoactinomycetaceae</taxon>
        <taxon>Planifilum</taxon>
    </lineage>
</organism>
<evidence type="ECO:0000313" key="8">
    <source>
        <dbReference type="EMBL" id="PRX39576.1"/>
    </source>
</evidence>
<feature type="domain" description="Sigma-54 factor interaction" evidence="5">
    <location>
        <begin position="109"/>
        <end position="315"/>
    </location>
</feature>
<keyword evidence="2" id="KW-0547">Nucleotide-binding</keyword>
<dbReference type="GO" id="GO:0006355">
    <property type="term" value="P:regulation of DNA-templated transcription"/>
    <property type="evidence" value="ECO:0007669"/>
    <property type="project" value="InterPro"/>
</dbReference>
<evidence type="ECO:0000259" key="6">
    <source>
        <dbReference type="PROSITE" id="PS51096"/>
    </source>
</evidence>
<dbReference type="Proteomes" id="UP000237797">
    <property type="component" value="Unassembled WGS sequence"/>
</dbReference>
<dbReference type="Pfam" id="PF00874">
    <property type="entry name" value="PRD"/>
    <property type="match status" value="1"/>
</dbReference>
<protein>
    <submittedName>
        <fullName evidence="8">Transcriptional regulator with AAA-type ATPase domain</fullName>
    </submittedName>
</protein>
<evidence type="ECO:0000256" key="3">
    <source>
        <dbReference type="ARBA" id="ARBA00022840"/>
    </source>
</evidence>
<keyword evidence="3" id="KW-0067">ATP-binding</keyword>
<dbReference type="PANTHER" id="PTHR32071:SF38">
    <property type="entry name" value="PSP OPERON TRANSCRIPTIONAL ACTIVATOR"/>
    <property type="match status" value="1"/>
</dbReference>
<dbReference type="PROSITE" id="PS51096">
    <property type="entry name" value="PTS_EIIA_TYPE_4"/>
    <property type="match status" value="1"/>
</dbReference>
<dbReference type="Gene3D" id="3.40.50.300">
    <property type="entry name" value="P-loop containing nucleotide triphosphate hydrolases"/>
    <property type="match status" value="1"/>
</dbReference>
<dbReference type="Gene3D" id="1.10.1790.10">
    <property type="entry name" value="PRD domain"/>
    <property type="match status" value="1"/>
</dbReference>
<dbReference type="SUPFAM" id="SSF53062">
    <property type="entry name" value="PTS system fructose IIA component-like"/>
    <property type="match status" value="1"/>
</dbReference>
<dbReference type="EMBL" id="PVNE01000023">
    <property type="protein sequence ID" value="PRX39576.1"/>
    <property type="molecule type" value="Genomic_DNA"/>
</dbReference>
<dbReference type="Gene3D" id="1.10.10.10">
    <property type="entry name" value="Winged helix-like DNA-binding domain superfamily/Winged helix DNA-binding domain"/>
    <property type="match status" value="1"/>
</dbReference>
<dbReference type="InterPro" id="IPR004701">
    <property type="entry name" value="PTS_EIIA_man-typ"/>
</dbReference>
<keyword evidence="9" id="KW-1185">Reference proteome</keyword>
<dbReference type="GO" id="GO:0009401">
    <property type="term" value="P:phosphoenolpyruvate-dependent sugar phosphotransferase system"/>
    <property type="evidence" value="ECO:0007669"/>
    <property type="project" value="InterPro"/>
</dbReference>
<dbReference type="InterPro" id="IPR002078">
    <property type="entry name" value="Sigma_54_int"/>
</dbReference>
<evidence type="ECO:0000256" key="4">
    <source>
        <dbReference type="ARBA" id="ARBA00023125"/>
    </source>
</evidence>
<dbReference type="PROSITE" id="PS00675">
    <property type="entry name" value="SIGMA54_INTERACT_1"/>
    <property type="match status" value="1"/>
</dbReference>
<dbReference type="InterPro" id="IPR011608">
    <property type="entry name" value="PRD"/>
</dbReference>
<accession>A0A2T0LC59</accession>
<dbReference type="Pfam" id="PF03610">
    <property type="entry name" value="EIIA-man"/>
    <property type="match status" value="1"/>
</dbReference>
<feature type="domain" description="PTS EIIA type-4" evidence="6">
    <location>
        <begin position="543"/>
        <end position="675"/>
    </location>
</feature>
<name>A0A2T0LC59_9BACL</name>
<evidence type="ECO:0000259" key="7">
    <source>
        <dbReference type="PROSITE" id="PS51372"/>
    </source>
</evidence>
<dbReference type="InterPro" id="IPR036390">
    <property type="entry name" value="WH_DNA-bd_sf"/>
</dbReference>
<dbReference type="SUPFAM" id="SSF46785">
    <property type="entry name" value="Winged helix' DNA-binding domain"/>
    <property type="match status" value="1"/>
</dbReference>
<dbReference type="PROSITE" id="PS51372">
    <property type="entry name" value="PRD_2"/>
    <property type="match status" value="1"/>
</dbReference>
<feature type="domain" description="PRD" evidence="7">
    <location>
        <begin position="435"/>
        <end position="540"/>
    </location>
</feature>
<dbReference type="GO" id="GO:0005524">
    <property type="term" value="F:ATP binding"/>
    <property type="evidence" value="ECO:0007669"/>
    <property type="project" value="UniProtKB-KW"/>
</dbReference>
<keyword evidence="4" id="KW-0238">DNA-binding</keyword>
<dbReference type="GO" id="GO:0016020">
    <property type="term" value="C:membrane"/>
    <property type="evidence" value="ECO:0007669"/>
    <property type="project" value="InterPro"/>
</dbReference>
<sequence>MKRKDFIFKKLKEINSPDGISAGELAKRLGLDRANVSRDLNALWREGKVRKQPGRSVRFSASEAPSEGRRAFSASSTILDRLAETCDSLRTACEQGKAAVLYPPGGMHMLLLGETGVGKTMFAECLHRYAVEVGKLAESAPFVTFNCADYANNPQLLLGQLFGVKRGAFTGSREQRGLLEIADGGVLFLDEVHRLPGEGQEMLFTFIDKGCFRRLGETEAERNARVLLIAATTEDPCSKLLKTFTRRIPMVIELPPLRERSLEERYRLILGFFKEEAIRLGREIYVSPDVIRALLYYRCPNNVGQLKVDIQLLCAKAFADHVSMKKEKVRIDRSGLPPHIKEGWILNKTGRDEVSLHEGLYVFRPAEREEMFAIAHQEAEQTVYEKIEKRYNELKERGVDDDELDLLMEIDIENYFTYYLKRVSRRVKEGGPIKIIRSEILKLAEEILNYAGEKLCRKFGAEVLQSLALHIQASADRIKKGGKIVNPHLNQVRRKYKAAFVTAIDCLKKIEDRLNIDLPIDEAGFLTMFFVLDPSESKDAEESVQILVLAHGEGIATAMAGVANQLLGTRYASGVDIPLTMSPKEAFERVKESIQPTASGVLLLADMGSLVRFDEMLEDELNIPAKAIPMVSTLHVLEATRKAMLGYSLKQLHEDLKQLTPYDAELISSASRNESSMKGTIVTACLTGKGNALAIKKALENYLTFSRRWLDIIPLQTDDRHDLIRRISGIREKRNLLCIVSDCDFGGKSRNFE</sequence>
<dbReference type="Gene3D" id="3.40.50.510">
    <property type="entry name" value="Phosphotransferase system, mannose-type IIA component"/>
    <property type="match status" value="1"/>
</dbReference>
<proteinExistence type="predicted"/>
<dbReference type="PROSITE" id="PS50045">
    <property type="entry name" value="SIGMA54_INTERACT_4"/>
    <property type="match status" value="1"/>
</dbReference>
<keyword evidence="1" id="KW-0808">Transferase</keyword>
<comment type="caution">
    <text evidence="8">The sequence shown here is derived from an EMBL/GenBank/DDBJ whole genome shotgun (WGS) entry which is preliminary data.</text>
</comment>
<evidence type="ECO:0000313" key="9">
    <source>
        <dbReference type="Proteomes" id="UP000237797"/>
    </source>
</evidence>
<dbReference type="InterPro" id="IPR003593">
    <property type="entry name" value="AAA+_ATPase"/>
</dbReference>
<dbReference type="AlphaFoldDB" id="A0A2T0LC59"/>
<reference evidence="8 9" key="1">
    <citation type="submission" date="2018-03" db="EMBL/GenBank/DDBJ databases">
        <title>Genomic Encyclopedia of Archaeal and Bacterial Type Strains, Phase II (KMG-II): from individual species to whole genera.</title>
        <authorList>
            <person name="Goeker M."/>
        </authorList>
    </citation>
    <scope>NUCLEOTIDE SEQUENCE [LARGE SCALE GENOMIC DNA]</scope>
    <source>
        <strain evidence="8 9">DSM 44946</strain>
    </source>
</reference>